<dbReference type="FunFam" id="3.40.30.10:FF:000107">
    <property type="entry name" value="Protein disulfide-isomerase 5-2"/>
    <property type="match status" value="1"/>
</dbReference>
<evidence type="ECO:0000256" key="1">
    <source>
        <dbReference type="ARBA" id="ARBA00006347"/>
    </source>
</evidence>
<dbReference type="PRINTS" id="PR00421">
    <property type="entry name" value="THIOREDOXIN"/>
</dbReference>
<dbReference type="OrthoDB" id="74910at2759"/>
<feature type="region of interest" description="Disordered" evidence="5">
    <location>
        <begin position="419"/>
        <end position="444"/>
    </location>
</feature>
<keyword evidence="6" id="KW-1133">Transmembrane helix</keyword>
<dbReference type="Gramene" id="OIW20037">
    <property type="protein sequence ID" value="OIW20037"/>
    <property type="gene ID" value="TanjilG_31955"/>
</dbReference>
<dbReference type="PANTHER" id="PTHR18929">
    <property type="entry name" value="PROTEIN DISULFIDE ISOMERASE"/>
    <property type="match status" value="1"/>
</dbReference>
<evidence type="ECO:0000256" key="4">
    <source>
        <dbReference type="ARBA" id="ARBA00023284"/>
    </source>
</evidence>
<keyword evidence="2" id="KW-0732">Signal</keyword>
<protein>
    <recommendedName>
        <fullName evidence="7">Thioredoxin domain-containing protein</fullName>
    </recommendedName>
</protein>
<dbReference type="Proteomes" id="UP000188354">
    <property type="component" value="Unassembled WGS sequence"/>
</dbReference>
<dbReference type="SUPFAM" id="SSF52833">
    <property type="entry name" value="Thioredoxin-like"/>
    <property type="match status" value="1"/>
</dbReference>
<feature type="transmembrane region" description="Helical" evidence="6">
    <location>
        <begin position="384"/>
        <end position="406"/>
    </location>
</feature>
<keyword evidence="6" id="KW-0472">Membrane</keyword>
<dbReference type="PROSITE" id="PS51352">
    <property type="entry name" value="THIOREDOXIN_2"/>
    <property type="match status" value="1"/>
</dbReference>
<comment type="similarity">
    <text evidence="1">Belongs to the protein disulfide isomerase family.</text>
</comment>
<dbReference type="KEGG" id="lang:109337695"/>
<evidence type="ECO:0000313" key="9">
    <source>
        <dbReference type="Proteomes" id="UP000188354"/>
    </source>
</evidence>
<dbReference type="CDD" id="cd02961">
    <property type="entry name" value="PDI_a_family"/>
    <property type="match status" value="1"/>
</dbReference>
<comment type="caution">
    <text evidence="8">The sequence shown here is derived from an EMBL/GenBank/DDBJ whole genome shotgun (WGS) entry which is preliminary data.</text>
</comment>
<gene>
    <name evidence="8" type="ORF">TanjilG_31955</name>
</gene>
<sequence length="444" mass="50501">MHLDPKMMSHNNVITYFAVLTIHVLFFITPISCAHSFSVDGKVLELQESNFDSAISSFDHILVDFYAPWCGHCKRLSPELDAAAPILATLKDPIMIAKVNADKFNRLAKKYDVDGYPTIMLFNHGIPMEYRGPRKSDLLVRYLRKYAASDVTLLDSDSAVSNFVEEVGTFFPIYIGFGLNNSTIEKIAVKYKKNAWFSVAKDFSDDAMVSYGFDKVPALVSLNPSYNERSAFYGPFEEKFLEDFVKQNLLPLAVPVSHDTLKLMKADGRKMVLTIVEDENEERSKELIKLLKAAAFENRDLIFGYVSIKHMEEFAEKFDIETKLPKMIIWDKNDEYLSVVGSESIDGEDQATLITKFIEGYRDGRTIKKRISGPSLMRAMNKTFNLRMVLIFVFVMAVMILVQLFFSKGSGEYQRVQTQNHATHASSSVKEVESKEYKSAEKED</sequence>
<dbReference type="AlphaFoldDB" id="A0A394DHI2"/>
<evidence type="ECO:0000256" key="5">
    <source>
        <dbReference type="SAM" id="MobiDB-lite"/>
    </source>
</evidence>
<proteinExistence type="inferred from homology"/>
<feature type="compositionally biased region" description="Basic and acidic residues" evidence="5">
    <location>
        <begin position="430"/>
        <end position="444"/>
    </location>
</feature>
<dbReference type="GO" id="GO:0003756">
    <property type="term" value="F:protein disulfide isomerase activity"/>
    <property type="evidence" value="ECO:0007669"/>
    <property type="project" value="TreeGrafter"/>
</dbReference>
<evidence type="ECO:0000313" key="8">
    <source>
        <dbReference type="EMBL" id="OIW20037.1"/>
    </source>
</evidence>
<accession>A0A394DHI2</accession>
<keyword evidence="9" id="KW-1185">Reference proteome</keyword>
<dbReference type="PROSITE" id="PS00194">
    <property type="entry name" value="THIOREDOXIN_1"/>
    <property type="match status" value="1"/>
</dbReference>
<keyword evidence="6" id="KW-0812">Transmembrane</keyword>
<dbReference type="Pfam" id="PF13848">
    <property type="entry name" value="Thioredoxin_6"/>
    <property type="match status" value="1"/>
</dbReference>
<evidence type="ECO:0000256" key="6">
    <source>
        <dbReference type="SAM" id="Phobius"/>
    </source>
</evidence>
<dbReference type="InterPro" id="IPR017937">
    <property type="entry name" value="Thioredoxin_CS"/>
</dbReference>
<dbReference type="InterPro" id="IPR036249">
    <property type="entry name" value="Thioredoxin-like_sf"/>
</dbReference>
<dbReference type="EMBL" id="MLAU01005095">
    <property type="protein sequence ID" value="OIW20037.1"/>
    <property type="molecule type" value="Genomic_DNA"/>
</dbReference>
<dbReference type="GO" id="GO:0034976">
    <property type="term" value="P:response to endoplasmic reticulum stress"/>
    <property type="evidence" value="ECO:0007669"/>
    <property type="project" value="TreeGrafter"/>
</dbReference>
<evidence type="ECO:0000259" key="7">
    <source>
        <dbReference type="PROSITE" id="PS51352"/>
    </source>
</evidence>
<dbReference type="GO" id="GO:0006457">
    <property type="term" value="P:protein folding"/>
    <property type="evidence" value="ECO:0007669"/>
    <property type="project" value="TreeGrafter"/>
</dbReference>
<dbReference type="Gene3D" id="3.40.30.10">
    <property type="entry name" value="Glutaredoxin"/>
    <property type="match status" value="2"/>
</dbReference>
<dbReference type="Pfam" id="PF00085">
    <property type="entry name" value="Thioredoxin"/>
    <property type="match status" value="1"/>
</dbReference>
<name>A0A394DHI2_LUPAN</name>
<dbReference type="STRING" id="3871.A0A394DHI2"/>
<reference evidence="8 9" key="1">
    <citation type="journal article" date="2017" name="Plant Biotechnol. J.">
        <title>A comprehensive draft genome sequence for lupin (Lupinus angustifolius), an emerging health food: insights into plant-microbe interactions and legume evolution.</title>
        <authorList>
            <person name="Hane J.K."/>
            <person name="Ming Y."/>
            <person name="Kamphuis L.G."/>
            <person name="Nelson M.N."/>
            <person name="Garg G."/>
            <person name="Atkins C.A."/>
            <person name="Bayer P.E."/>
            <person name="Bravo A."/>
            <person name="Bringans S."/>
            <person name="Cannon S."/>
            <person name="Edwards D."/>
            <person name="Foley R."/>
            <person name="Gao L.L."/>
            <person name="Harrison M.J."/>
            <person name="Huang W."/>
            <person name="Hurgobin B."/>
            <person name="Li S."/>
            <person name="Liu C.W."/>
            <person name="McGrath A."/>
            <person name="Morahan G."/>
            <person name="Murray J."/>
            <person name="Weller J."/>
            <person name="Jian J."/>
            <person name="Singh K.B."/>
        </authorList>
    </citation>
    <scope>NUCLEOTIDE SEQUENCE [LARGE SCALE GENOMIC DNA]</scope>
    <source>
        <strain evidence="9">cv. Tanjil</strain>
        <tissue evidence="8">Whole plant</tissue>
    </source>
</reference>
<dbReference type="InterPro" id="IPR013766">
    <property type="entry name" value="Thioredoxin_domain"/>
</dbReference>
<keyword evidence="3" id="KW-1015">Disulfide bond</keyword>
<evidence type="ECO:0000256" key="3">
    <source>
        <dbReference type="ARBA" id="ARBA00023157"/>
    </source>
</evidence>
<organism evidence="8 9">
    <name type="scientific">Lupinus angustifolius</name>
    <name type="common">Narrow-leaved blue lupine</name>
    <dbReference type="NCBI Taxonomy" id="3871"/>
    <lineage>
        <taxon>Eukaryota</taxon>
        <taxon>Viridiplantae</taxon>
        <taxon>Streptophyta</taxon>
        <taxon>Embryophyta</taxon>
        <taxon>Tracheophyta</taxon>
        <taxon>Spermatophyta</taxon>
        <taxon>Magnoliopsida</taxon>
        <taxon>eudicotyledons</taxon>
        <taxon>Gunneridae</taxon>
        <taxon>Pentapetalae</taxon>
        <taxon>rosids</taxon>
        <taxon>fabids</taxon>
        <taxon>Fabales</taxon>
        <taxon>Fabaceae</taxon>
        <taxon>Papilionoideae</taxon>
        <taxon>50 kb inversion clade</taxon>
        <taxon>genistoids sensu lato</taxon>
        <taxon>core genistoids</taxon>
        <taxon>Genisteae</taxon>
        <taxon>Lupinus</taxon>
    </lineage>
</organism>
<dbReference type="PANTHER" id="PTHR18929:SF218">
    <property type="entry name" value="PROTEIN DISULFIDE-ISOMERASE 5-2"/>
    <property type="match status" value="1"/>
</dbReference>
<dbReference type="GO" id="GO:0005783">
    <property type="term" value="C:endoplasmic reticulum"/>
    <property type="evidence" value="ECO:0007669"/>
    <property type="project" value="TreeGrafter"/>
</dbReference>
<evidence type="ECO:0000256" key="2">
    <source>
        <dbReference type="ARBA" id="ARBA00022729"/>
    </source>
</evidence>
<feature type="domain" description="Thioredoxin" evidence="7">
    <location>
        <begin position="25"/>
        <end position="148"/>
    </location>
</feature>
<keyword evidence="4" id="KW-0676">Redox-active center</keyword>